<dbReference type="InterPro" id="IPR009875">
    <property type="entry name" value="PilZ_domain"/>
</dbReference>
<comment type="caution">
    <text evidence="2">The sequence shown here is derived from an EMBL/GenBank/DDBJ whole genome shotgun (WGS) entry which is preliminary data.</text>
</comment>
<protein>
    <recommendedName>
        <fullName evidence="1">PilZ domain-containing protein</fullName>
    </recommendedName>
</protein>
<name>A0A3E0WMB1_9GAMM</name>
<evidence type="ECO:0000313" key="2">
    <source>
        <dbReference type="EMBL" id="RFA33106.1"/>
    </source>
</evidence>
<evidence type="ECO:0000313" key="3">
    <source>
        <dbReference type="Proteomes" id="UP000256763"/>
    </source>
</evidence>
<evidence type="ECO:0000259" key="1">
    <source>
        <dbReference type="Pfam" id="PF07238"/>
    </source>
</evidence>
<dbReference type="AlphaFoldDB" id="A0A3E0WMB1"/>
<keyword evidence="3" id="KW-1185">Reference proteome</keyword>
<reference evidence="3" key="1">
    <citation type="submission" date="2017-05" db="EMBL/GenBank/DDBJ databases">
        <authorList>
            <person name="Sharma S."/>
            <person name="Sidhu C."/>
            <person name="Pinnaka A.K."/>
        </authorList>
    </citation>
    <scope>NUCLEOTIDE SEQUENCE [LARGE SCALE GENOMIC DNA]</scope>
    <source>
        <strain evidence="3">AK93</strain>
    </source>
</reference>
<organism evidence="2 3">
    <name type="scientific">Alkalilimnicola ehrlichii</name>
    <dbReference type="NCBI Taxonomy" id="351052"/>
    <lineage>
        <taxon>Bacteria</taxon>
        <taxon>Pseudomonadati</taxon>
        <taxon>Pseudomonadota</taxon>
        <taxon>Gammaproteobacteria</taxon>
        <taxon>Chromatiales</taxon>
        <taxon>Ectothiorhodospiraceae</taxon>
        <taxon>Alkalilimnicola</taxon>
    </lineage>
</organism>
<dbReference type="EMBL" id="NFZW01000023">
    <property type="protein sequence ID" value="RFA33106.1"/>
    <property type="molecule type" value="Genomic_DNA"/>
</dbReference>
<dbReference type="RefSeq" id="WP_116303576.1">
    <property type="nucleotide sequence ID" value="NZ_NFZV01000024.1"/>
</dbReference>
<dbReference type="OrthoDB" id="5625505at2"/>
<accession>A0A3E0WMB1</accession>
<dbReference type="SUPFAM" id="SSF141371">
    <property type="entry name" value="PilZ domain-like"/>
    <property type="match status" value="1"/>
</dbReference>
<dbReference type="Pfam" id="PF07238">
    <property type="entry name" value="PilZ"/>
    <property type="match status" value="1"/>
</dbReference>
<dbReference type="GO" id="GO:0035438">
    <property type="term" value="F:cyclic-di-GMP binding"/>
    <property type="evidence" value="ECO:0007669"/>
    <property type="project" value="InterPro"/>
</dbReference>
<proteinExistence type="predicted"/>
<dbReference type="Proteomes" id="UP000256763">
    <property type="component" value="Unassembled WGS sequence"/>
</dbReference>
<dbReference type="Gene3D" id="2.40.10.220">
    <property type="entry name" value="predicted glycosyltransferase like domains"/>
    <property type="match status" value="1"/>
</dbReference>
<sequence length="116" mass="13228">MNLSRDMEEKRNTDRKLVRQLLRVMDRNNHAVLGNLVNLSPEGFMLISPNALVEGGYSELELELPKIVNGRSRIAVDARCIWCQKSSYSDDYGAGFQIERIPEQDMRALRMVFGGI</sequence>
<feature type="domain" description="PilZ" evidence="1">
    <location>
        <begin position="9"/>
        <end position="110"/>
    </location>
</feature>
<gene>
    <name evidence="2" type="ORF">CAL65_18245</name>
</gene>